<dbReference type="EMBL" id="JACHBQ010000001">
    <property type="protein sequence ID" value="MBB5642694.1"/>
    <property type="molecule type" value="Genomic_DNA"/>
</dbReference>
<organism evidence="3 5">
    <name type="scientific">Cryobacterium roopkundense</name>
    <dbReference type="NCBI Taxonomy" id="1001240"/>
    <lineage>
        <taxon>Bacteria</taxon>
        <taxon>Bacillati</taxon>
        <taxon>Actinomycetota</taxon>
        <taxon>Actinomycetes</taxon>
        <taxon>Micrococcales</taxon>
        <taxon>Microbacteriaceae</taxon>
        <taxon>Cryobacterium</taxon>
    </lineage>
</organism>
<protein>
    <recommendedName>
        <fullName evidence="7">Gram-positive cocci surface proteins LPxTG domain-containing protein</fullName>
    </recommendedName>
</protein>
<sequence length="223" mass="22327">MLAVAAAASVVIGGAMPAGAAPVDVLVSSDDEHFDTALHGGIFDDVGLLVPGGTVRSSLWIKNPSNTPAQLRVSARGVAFSSDVFADAVTVSTSGRGVAGSRASTLRSVQECEILLPAQIVAPGAIVTLSVAFTLDDMPGTTGQSESADLGLMVSMRDADAGSFRKVACTDEGLLISSTTGSVSTLATTGVGAPMALFAVAGLLLGIGGRLVAARRQRSGEAR</sequence>
<dbReference type="Proteomes" id="UP000561726">
    <property type="component" value="Unassembled WGS sequence"/>
</dbReference>
<gene>
    <name evidence="4" type="ORF">BJ997_003242</name>
    <name evidence="3" type="ORF">GY21_04060</name>
</gene>
<dbReference type="EMBL" id="JPXF01000010">
    <property type="protein sequence ID" value="KGJ79706.1"/>
    <property type="molecule type" value="Genomic_DNA"/>
</dbReference>
<feature type="signal peptide" evidence="2">
    <location>
        <begin position="1"/>
        <end position="20"/>
    </location>
</feature>
<dbReference type="RefSeq" id="WP_035835384.1">
    <property type="nucleotide sequence ID" value="NZ_JACHBQ010000001.1"/>
</dbReference>
<proteinExistence type="predicted"/>
<name>A0A099JNH2_9MICO</name>
<comment type="caution">
    <text evidence="3">The sequence shown here is derived from an EMBL/GenBank/DDBJ whole genome shotgun (WGS) entry which is preliminary data.</text>
</comment>
<feature type="chain" id="PRO_5036291079" description="Gram-positive cocci surface proteins LPxTG domain-containing protein" evidence="2">
    <location>
        <begin position="21"/>
        <end position="223"/>
    </location>
</feature>
<evidence type="ECO:0000313" key="5">
    <source>
        <dbReference type="Proteomes" id="UP000029864"/>
    </source>
</evidence>
<accession>A0A099JNH2</accession>
<dbReference type="AlphaFoldDB" id="A0A099JNH2"/>
<evidence type="ECO:0000313" key="6">
    <source>
        <dbReference type="Proteomes" id="UP000561726"/>
    </source>
</evidence>
<keyword evidence="1" id="KW-0812">Transmembrane</keyword>
<evidence type="ECO:0000256" key="1">
    <source>
        <dbReference type="SAM" id="Phobius"/>
    </source>
</evidence>
<keyword evidence="5" id="KW-1185">Reference proteome</keyword>
<evidence type="ECO:0008006" key="7">
    <source>
        <dbReference type="Google" id="ProtNLM"/>
    </source>
</evidence>
<keyword evidence="2" id="KW-0732">Signal</keyword>
<dbReference type="eggNOG" id="ENOG503251X">
    <property type="taxonomic scope" value="Bacteria"/>
</dbReference>
<reference evidence="3 5" key="1">
    <citation type="submission" date="2014-08" db="EMBL/GenBank/DDBJ databases">
        <authorList>
            <person name="Sisinthy S."/>
        </authorList>
    </citation>
    <scope>NUCLEOTIDE SEQUENCE [LARGE SCALE GENOMIC DNA]</scope>
    <source>
        <strain evidence="3 5">RuG17</strain>
    </source>
</reference>
<evidence type="ECO:0000256" key="2">
    <source>
        <dbReference type="SAM" id="SignalP"/>
    </source>
</evidence>
<evidence type="ECO:0000313" key="4">
    <source>
        <dbReference type="EMBL" id="MBB5642694.1"/>
    </source>
</evidence>
<evidence type="ECO:0000313" key="3">
    <source>
        <dbReference type="EMBL" id="KGJ79706.1"/>
    </source>
</evidence>
<keyword evidence="1" id="KW-0472">Membrane</keyword>
<feature type="transmembrane region" description="Helical" evidence="1">
    <location>
        <begin position="191"/>
        <end position="213"/>
    </location>
</feature>
<keyword evidence="1" id="KW-1133">Transmembrane helix</keyword>
<dbReference type="Proteomes" id="UP000029864">
    <property type="component" value="Unassembled WGS sequence"/>
</dbReference>
<reference evidence="4 6" key="2">
    <citation type="submission" date="2020-08" db="EMBL/GenBank/DDBJ databases">
        <title>Sequencing the genomes of 1000 actinobacteria strains.</title>
        <authorList>
            <person name="Klenk H.-P."/>
        </authorList>
    </citation>
    <scope>NUCLEOTIDE SEQUENCE [LARGE SCALE GENOMIC DNA]</scope>
    <source>
        <strain evidence="4 6">DSM 21065</strain>
    </source>
</reference>
<dbReference type="OrthoDB" id="5125365at2"/>